<accession>A0A084B1X9</accession>
<dbReference type="HOGENOM" id="CLU_031560_3_1_1"/>
<proteinExistence type="predicted"/>
<organism evidence="1 2">
    <name type="scientific">Stachybotrys chartarum (strain CBS 109288 / IBT 7711)</name>
    <name type="common">Toxic black mold</name>
    <name type="synonym">Stilbospora chartarum</name>
    <dbReference type="NCBI Taxonomy" id="1280523"/>
    <lineage>
        <taxon>Eukaryota</taxon>
        <taxon>Fungi</taxon>
        <taxon>Dikarya</taxon>
        <taxon>Ascomycota</taxon>
        <taxon>Pezizomycotina</taxon>
        <taxon>Sordariomycetes</taxon>
        <taxon>Hypocreomycetidae</taxon>
        <taxon>Hypocreales</taxon>
        <taxon>Stachybotryaceae</taxon>
        <taxon>Stachybotrys</taxon>
    </lineage>
</organism>
<dbReference type="OrthoDB" id="5429923at2759"/>
<evidence type="ECO:0000313" key="2">
    <source>
        <dbReference type="Proteomes" id="UP000028045"/>
    </source>
</evidence>
<reference evidence="1 2" key="1">
    <citation type="journal article" date="2014" name="BMC Genomics">
        <title>Comparative genome sequencing reveals chemotype-specific gene clusters in the toxigenic black mold Stachybotrys.</title>
        <authorList>
            <person name="Semeiks J."/>
            <person name="Borek D."/>
            <person name="Otwinowski Z."/>
            <person name="Grishin N.V."/>
        </authorList>
    </citation>
    <scope>NUCLEOTIDE SEQUENCE [LARGE SCALE GENOMIC DNA]</scope>
    <source>
        <strain evidence="2">CBS 109288 / IBT 7711</strain>
    </source>
</reference>
<dbReference type="EMBL" id="KL648261">
    <property type="protein sequence ID" value="KEY71558.1"/>
    <property type="molecule type" value="Genomic_DNA"/>
</dbReference>
<name>A0A084B1X9_STACB</name>
<keyword evidence="2" id="KW-1185">Reference proteome</keyword>
<gene>
    <name evidence="1" type="ORF">S7711_09691</name>
</gene>
<dbReference type="Proteomes" id="UP000028045">
    <property type="component" value="Unassembled WGS sequence"/>
</dbReference>
<sequence length="106" mass="11517">MATPWPPVPDWPANHRKHAAKLSRYLQTAVTFIDTPNGQPLEPRAVRASFMGTLTLLAKLAKIPDVDHVHDAVRAAHAKTKTAAETTARAIESIQTDPNTNNTTTA</sequence>
<evidence type="ECO:0000313" key="1">
    <source>
        <dbReference type="EMBL" id="KEY71558.1"/>
    </source>
</evidence>
<dbReference type="AlphaFoldDB" id="A0A084B1X9"/>
<protein>
    <submittedName>
        <fullName evidence="1">Uncharacterized protein</fullName>
    </submittedName>
</protein>